<feature type="domain" description="Pvc16 N-terminal" evidence="1">
    <location>
        <begin position="9"/>
        <end position="199"/>
    </location>
</feature>
<dbReference type="EMBL" id="JBDKXB010000066">
    <property type="protein sequence ID" value="MEY6434281.1"/>
    <property type="molecule type" value="Genomic_DNA"/>
</dbReference>
<comment type="caution">
    <text evidence="2">The sequence shown here is derived from an EMBL/GenBank/DDBJ whole genome shotgun (WGS) entry which is preliminary data.</text>
</comment>
<reference evidence="2 3" key="1">
    <citation type="submission" date="2024-05" db="EMBL/GenBank/DDBJ databases">
        <title>Genome Sequence and Characterization of the New Strain Purple Sulfur Bacterium of Genus Thioalkalicoccus.</title>
        <authorList>
            <person name="Bryantseva I.A."/>
            <person name="Kyndt J.A."/>
            <person name="Imhoff J.F."/>
        </authorList>
    </citation>
    <scope>NUCLEOTIDE SEQUENCE [LARGE SCALE GENOMIC DNA]</scope>
    <source>
        <strain evidence="2 3">Um2</strain>
    </source>
</reference>
<organism evidence="2 3">
    <name type="scientific">Thioalkalicoccus limnaeus</name>
    <dbReference type="NCBI Taxonomy" id="120681"/>
    <lineage>
        <taxon>Bacteria</taxon>
        <taxon>Pseudomonadati</taxon>
        <taxon>Pseudomonadota</taxon>
        <taxon>Gammaproteobacteria</taxon>
        <taxon>Chromatiales</taxon>
        <taxon>Chromatiaceae</taxon>
        <taxon>Thioalkalicoccus</taxon>
    </lineage>
</organism>
<dbReference type="InterPro" id="IPR025351">
    <property type="entry name" value="Pvc16_N"/>
</dbReference>
<evidence type="ECO:0000259" key="1">
    <source>
        <dbReference type="Pfam" id="PF14065"/>
    </source>
</evidence>
<dbReference type="Pfam" id="PF14065">
    <property type="entry name" value="Pvc16_N"/>
    <property type="match status" value="1"/>
</dbReference>
<gene>
    <name evidence="2" type="ORF">ABC977_17965</name>
</gene>
<keyword evidence="3" id="KW-1185">Reference proteome</keyword>
<dbReference type="RefSeq" id="WP_369668659.1">
    <property type="nucleotide sequence ID" value="NZ_JBDKXB010000066.1"/>
</dbReference>
<protein>
    <submittedName>
        <fullName evidence="2">DUF4255 domain-containing protein</fullName>
    </submittedName>
</protein>
<accession>A0ABV4BID0</accession>
<proteinExistence type="predicted"/>
<sequence>MPTANLYLVTQTLSRLLDLGVRNLLFRQGLATTLNVSTMPPERVGSVQNGLNLHLYHVMEDAHYRNAPPPGRGHPPVAREPLTLLLYYIMTAHHEINDVFDAEIQQRNFGLALKTFHDYPRIDDGLTIAPDANPPQTVMAPGLRGGDNQIEIALRPLTPEESLSFWSAEQSATTRLSAYYEVRTVFLEPEPPPGVAGTVLDLGVFVSVGRAPLLERVAALSHFSPPASTGLAPQTIETSPARASLAPGLVPPVNRVVVEGTRLAGDGTPGSAAIVLRNPAWREASPPIRSVPINPALNAAWAATLTERVASFEMQPSLIRDTETGPVTLDVVPGVYAVSILTTRRMETPSGRVRASQVESNQLAFTLGARIDGVAPADGFGRMGLQLVDLFDLTAATLEVQLAIDGIIYDEIPAFADDPVEDRGRYVREAGLLRLHPLFDPTRPGAHPVSLTINGAPSQPFWIETP</sequence>
<name>A0ABV4BID0_9GAMM</name>
<dbReference type="Proteomes" id="UP001564408">
    <property type="component" value="Unassembled WGS sequence"/>
</dbReference>
<evidence type="ECO:0000313" key="2">
    <source>
        <dbReference type="EMBL" id="MEY6434281.1"/>
    </source>
</evidence>
<evidence type="ECO:0000313" key="3">
    <source>
        <dbReference type="Proteomes" id="UP001564408"/>
    </source>
</evidence>